<evidence type="ECO:0000313" key="4">
    <source>
        <dbReference type="EMBL" id="KAF2870930.1"/>
    </source>
</evidence>
<dbReference type="OrthoDB" id="2015405at2759"/>
<dbReference type="Gene3D" id="2.30.110.10">
    <property type="entry name" value="Electron Transport, Fmn-binding Protein, Chain A"/>
    <property type="match status" value="1"/>
</dbReference>
<feature type="compositionally biased region" description="Basic and acidic residues" evidence="2">
    <location>
        <begin position="95"/>
        <end position="105"/>
    </location>
</feature>
<protein>
    <submittedName>
        <fullName evidence="4">Flavin reductase like domain-containing protein</fullName>
    </submittedName>
</protein>
<dbReference type="InterPro" id="IPR002563">
    <property type="entry name" value="Flavin_Rdtase-like_dom"/>
</dbReference>
<dbReference type="GO" id="GO:0042602">
    <property type="term" value="F:riboflavin reductase (NADPH) activity"/>
    <property type="evidence" value="ECO:0007669"/>
    <property type="project" value="TreeGrafter"/>
</dbReference>
<feature type="domain" description="Flavin reductase like" evidence="3">
    <location>
        <begin position="140"/>
        <end position="309"/>
    </location>
</feature>
<evidence type="ECO:0000259" key="3">
    <source>
        <dbReference type="SMART" id="SM00903"/>
    </source>
</evidence>
<dbReference type="Pfam" id="PF01613">
    <property type="entry name" value="Flavin_Reduct"/>
    <property type="match status" value="1"/>
</dbReference>
<sequence length="850" mass="94937">MAAQQRLISRFFVAFYQWNRYTQRPACNTARLCLNPSRRQPTLRNFRTYIATHPHRQNEQVAAQSDTEESSSTSPQSALKEASHEQDGEQSITRSTRDSDINQEHIKVEQTRLRFRNNIVRSHSEVVLDQRLRHAVRELMRHVPSSVAIITAASIDPTYHQPVPLGIAVSSLSTVTLDPPTISFNVKHPSQTLDAIRAANGRFRVHFLSAHKNSAAAADLFTKGNHALAYSERRKNLQIELPEASGHLGSASSAAPQIRDDTVVAALECELTQEMTVSDHIIAVAKISSIESQHTLQSTLVYVQGKYVSVAAEELRDHQVSSRQRGGAASVFLAVDTLRDLPLLPGQHDRQTLKNDIDNYIKNNPWILSLPMTGAYKQLSHALRLPYASLGISTITLLTQHAKNAGHKLHSEVWDLNLPIMYDYYGRISPSDVASAVQRAKNLVTRNAHALSTHYKRFLPFLGVQPNNHNLLASDILNPLRAEGLAPPFKPWESAPPSRNGKIAIVDLECLEQIEHRLLNYLQSKSENYDATLRMSDGLLAEKIHFGGNIKFTTLYVGRIRGRLHVEASPLLFNPAKAIVSGHITKEEARVVLNRVIGVILRSGTPIDKQLLVPPWEILRQAGVHPLITGIDIEFLLEKLRYLRRTVPRFRNRRAFQTEVISMLKPWLANRLEFTELESRLKAFVDMAPMKAMTWSYRDSLAAAGVGHNCMVQVPTADKEIKNIGLHATAVRTLLAKLLKDRHGRGTEEENEAIAGYLQTEYNYDVTTKEELPMDAQTFGDVGSGGDSASTGDDEWLDLDTEHTTLSDGDAGLAQYGNSYEELQAVMAEHMESPLEKKGFRGYGLDGARK</sequence>
<keyword evidence="5" id="KW-1185">Reference proteome</keyword>
<name>A0A7C8ICX5_9PLEO</name>
<organism evidence="4 5">
    <name type="scientific">Massariosphaeria phaeospora</name>
    <dbReference type="NCBI Taxonomy" id="100035"/>
    <lineage>
        <taxon>Eukaryota</taxon>
        <taxon>Fungi</taxon>
        <taxon>Dikarya</taxon>
        <taxon>Ascomycota</taxon>
        <taxon>Pezizomycotina</taxon>
        <taxon>Dothideomycetes</taxon>
        <taxon>Pleosporomycetidae</taxon>
        <taxon>Pleosporales</taxon>
        <taxon>Pleosporales incertae sedis</taxon>
        <taxon>Massariosphaeria</taxon>
    </lineage>
</organism>
<gene>
    <name evidence="4" type="ORF">BDV95DRAFT_495108</name>
</gene>
<keyword evidence="1" id="KW-0560">Oxidoreductase</keyword>
<dbReference type="SMART" id="SM00903">
    <property type="entry name" value="Flavin_Reduct"/>
    <property type="match status" value="1"/>
</dbReference>
<dbReference type="GO" id="GO:0010181">
    <property type="term" value="F:FMN binding"/>
    <property type="evidence" value="ECO:0007669"/>
    <property type="project" value="InterPro"/>
</dbReference>
<reference evidence="4 5" key="1">
    <citation type="submission" date="2020-01" db="EMBL/GenBank/DDBJ databases">
        <authorList>
            <consortium name="DOE Joint Genome Institute"/>
            <person name="Haridas S."/>
            <person name="Albert R."/>
            <person name="Binder M."/>
            <person name="Bloem J."/>
            <person name="Labutti K."/>
            <person name="Salamov A."/>
            <person name="Andreopoulos B."/>
            <person name="Baker S.E."/>
            <person name="Barry K."/>
            <person name="Bills G."/>
            <person name="Bluhm B.H."/>
            <person name="Cannon C."/>
            <person name="Castanera R."/>
            <person name="Culley D.E."/>
            <person name="Daum C."/>
            <person name="Ezra D."/>
            <person name="Gonzalez J.B."/>
            <person name="Henrissat B."/>
            <person name="Kuo A."/>
            <person name="Liang C."/>
            <person name="Lipzen A."/>
            <person name="Lutzoni F."/>
            <person name="Magnuson J."/>
            <person name="Mondo S."/>
            <person name="Nolan M."/>
            <person name="Ohm R."/>
            <person name="Pangilinan J."/>
            <person name="Park H.-J.H."/>
            <person name="Ramirez L."/>
            <person name="Alfaro M."/>
            <person name="Sun H."/>
            <person name="Tritt A."/>
            <person name="Yoshinaga Y."/>
            <person name="Zwiers L.-H.L."/>
            <person name="Turgeon B.G."/>
            <person name="Goodwin S.B."/>
            <person name="Spatafora J.W."/>
            <person name="Crous P.W."/>
            <person name="Grigoriev I.V."/>
        </authorList>
    </citation>
    <scope>NUCLEOTIDE SEQUENCE [LARGE SCALE GENOMIC DNA]</scope>
    <source>
        <strain evidence="4 5">CBS 611.86</strain>
    </source>
</reference>
<dbReference type="PANTHER" id="PTHR30466:SF1">
    <property type="entry name" value="FMN REDUCTASE (NADH) RUTF"/>
    <property type="match status" value="1"/>
</dbReference>
<dbReference type="EMBL" id="JAADJZ010000012">
    <property type="protein sequence ID" value="KAF2870930.1"/>
    <property type="molecule type" value="Genomic_DNA"/>
</dbReference>
<dbReference type="InterPro" id="IPR050268">
    <property type="entry name" value="NADH-dep_flavin_reductase"/>
</dbReference>
<comment type="caution">
    <text evidence="4">The sequence shown here is derived from an EMBL/GenBank/DDBJ whole genome shotgun (WGS) entry which is preliminary data.</text>
</comment>
<feature type="compositionally biased region" description="Polar residues" evidence="2">
    <location>
        <begin position="59"/>
        <end position="77"/>
    </location>
</feature>
<dbReference type="InterPro" id="IPR012349">
    <property type="entry name" value="Split_barrel_FMN-bd"/>
</dbReference>
<evidence type="ECO:0000256" key="2">
    <source>
        <dbReference type="SAM" id="MobiDB-lite"/>
    </source>
</evidence>
<dbReference type="Proteomes" id="UP000481861">
    <property type="component" value="Unassembled WGS sequence"/>
</dbReference>
<feature type="region of interest" description="Disordered" evidence="2">
    <location>
        <begin position="51"/>
        <end position="105"/>
    </location>
</feature>
<accession>A0A7C8ICX5</accession>
<proteinExistence type="predicted"/>
<dbReference type="PANTHER" id="PTHR30466">
    <property type="entry name" value="FLAVIN REDUCTASE"/>
    <property type="match status" value="1"/>
</dbReference>
<dbReference type="AlphaFoldDB" id="A0A7C8ICX5"/>
<evidence type="ECO:0000256" key="1">
    <source>
        <dbReference type="ARBA" id="ARBA00023002"/>
    </source>
</evidence>
<dbReference type="SUPFAM" id="SSF50475">
    <property type="entry name" value="FMN-binding split barrel"/>
    <property type="match status" value="1"/>
</dbReference>
<evidence type="ECO:0000313" key="5">
    <source>
        <dbReference type="Proteomes" id="UP000481861"/>
    </source>
</evidence>